<evidence type="ECO:0000313" key="2">
    <source>
        <dbReference type="EMBL" id="RBA49197.1"/>
    </source>
</evidence>
<dbReference type="Pfam" id="PF00069">
    <property type="entry name" value="Pkinase"/>
    <property type="match status" value="1"/>
</dbReference>
<dbReference type="SMART" id="SM00220">
    <property type="entry name" value="S_TKc"/>
    <property type="match status" value="1"/>
</dbReference>
<evidence type="ECO:0000313" key="3">
    <source>
        <dbReference type="Proteomes" id="UP000253688"/>
    </source>
</evidence>
<dbReference type="STRING" id="40215.BVL33_07540"/>
<sequence>MNSIMLISDLDHSFDEIALQTKQKSHSYGRRLYTLTQGHKKYWLKFHVEQHNQVLEDSFNAELEFYRQNKIASSDFLVPYRVIDLSNLNFLNEMRQSGEGLLTLDTNDFFIKFNPENDLHEIRKQILLALNALEALHQSGWIHGDLKSEHFRRYLDTCRLIDFEQSQRIISPKKLLTATPHYMAPELFHGQPKSVQSDLYAFGIILYEWLCQSRLSAKTYHDWAILHCQELQIKLPDSLKCFLPILDGLLKKKIDERFGSVTELKNAIRTINLL</sequence>
<comment type="caution">
    <text evidence="2">The sequence shown here is derived from an EMBL/GenBank/DDBJ whole genome shotgun (WGS) entry which is preliminary data.</text>
</comment>
<proteinExistence type="predicted"/>
<dbReference type="InterPro" id="IPR000719">
    <property type="entry name" value="Prot_kinase_dom"/>
</dbReference>
<keyword evidence="2" id="KW-0418">Kinase</keyword>
<dbReference type="PANTHER" id="PTHR44167">
    <property type="entry name" value="OVARIAN-SPECIFIC SERINE/THREONINE-PROTEIN KINASE LOK-RELATED"/>
    <property type="match status" value="1"/>
</dbReference>
<name>A0A365PLY0_ACIJU</name>
<feature type="domain" description="Protein kinase" evidence="1">
    <location>
        <begin position="1"/>
        <end position="274"/>
    </location>
</feature>
<dbReference type="SUPFAM" id="SSF56112">
    <property type="entry name" value="Protein kinase-like (PK-like)"/>
    <property type="match status" value="1"/>
</dbReference>
<evidence type="ECO:0000259" key="1">
    <source>
        <dbReference type="PROSITE" id="PS50011"/>
    </source>
</evidence>
<accession>A0A365PLY0</accession>
<dbReference type="GO" id="GO:0005524">
    <property type="term" value="F:ATP binding"/>
    <property type="evidence" value="ECO:0007669"/>
    <property type="project" value="InterPro"/>
</dbReference>
<dbReference type="Gene3D" id="1.10.510.10">
    <property type="entry name" value="Transferase(Phosphotransferase) domain 1"/>
    <property type="match status" value="1"/>
</dbReference>
<gene>
    <name evidence="2" type="ORF">DC346_03505</name>
</gene>
<dbReference type="PROSITE" id="PS50011">
    <property type="entry name" value="PROTEIN_KINASE_DOM"/>
    <property type="match status" value="1"/>
</dbReference>
<reference evidence="2 3" key="1">
    <citation type="submission" date="2018-04" db="EMBL/GenBank/DDBJ databases">
        <title>Acinetobacter junii Genome sequencing and assembly.</title>
        <authorList>
            <person name="Su J."/>
            <person name="Rensing C."/>
            <person name="Mazhar H.S."/>
        </authorList>
    </citation>
    <scope>NUCLEOTIDE SEQUENCE [LARGE SCALE GENOMIC DNA]</scope>
    <source>
        <strain evidence="2 3">SC22</strain>
    </source>
</reference>
<dbReference type="GO" id="GO:0004674">
    <property type="term" value="F:protein serine/threonine kinase activity"/>
    <property type="evidence" value="ECO:0007669"/>
    <property type="project" value="TreeGrafter"/>
</dbReference>
<protein>
    <submittedName>
        <fullName evidence="2">Protein kinase</fullName>
    </submittedName>
</protein>
<dbReference type="AlphaFoldDB" id="A0A365PLY0"/>
<dbReference type="RefSeq" id="WP_112986160.1">
    <property type="nucleotide sequence ID" value="NZ_BKNJ01000014.1"/>
</dbReference>
<dbReference type="InterPro" id="IPR011009">
    <property type="entry name" value="Kinase-like_dom_sf"/>
</dbReference>
<keyword evidence="2" id="KW-0808">Transferase</keyword>
<dbReference type="Proteomes" id="UP000253688">
    <property type="component" value="Unassembled WGS sequence"/>
</dbReference>
<dbReference type="PANTHER" id="PTHR44167:SF24">
    <property type="entry name" value="SERINE_THREONINE-PROTEIN KINASE CHK2"/>
    <property type="match status" value="1"/>
</dbReference>
<dbReference type="EMBL" id="QEWH01000020">
    <property type="protein sequence ID" value="RBA49197.1"/>
    <property type="molecule type" value="Genomic_DNA"/>
</dbReference>
<organism evidence="2 3">
    <name type="scientific">Acinetobacter junii</name>
    <dbReference type="NCBI Taxonomy" id="40215"/>
    <lineage>
        <taxon>Bacteria</taxon>
        <taxon>Pseudomonadati</taxon>
        <taxon>Pseudomonadota</taxon>
        <taxon>Gammaproteobacteria</taxon>
        <taxon>Moraxellales</taxon>
        <taxon>Moraxellaceae</taxon>
        <taxon>Acinetobacter</taxon>
    </lineage>
</organism>